<feature type="compositionally biased region" description="Polar residues" evidence="2">
    <location>
        <begin position="203"/>
        <end position="218"/>
    </location>
</feature>
<dbReference type="EMBL" id="BEYU01000050">
    <property type="protein sequence ID" value="GBG28930.1"/>
    <property type="molecule type" value="Genomic_DNA"/>
</dbReference>
<feature type="domain" description="AIG1-type G" evidence="3">
    <location>
        <begin position="387"/>
        <end position="515"/>
    </location>
</feature>
<reference evidence="4 5" key="1">
    <citation type="submission" date="2017-12" db="EMBL/GenBank/DDBJ databases">
        <title>Sequencing, de novo assembly and annotation of complete genome of a new Thraustochytrid species, strain FCC1311.</title>
        <authorList>
            <person name="Sedici K."/>
            <person name="Godart F."/>
            <person name="Aiese Cigliano R."/>
            <person name="Sanseverino W."/>
            <person name="Barakat M."/>
            <person name="Ortet P."/>
            <person name="Marechal E."/>
            <person name="Cagnac O."/>
            <person name="Amato A."/>
        </authorList>
    </citation>
    <scope>NUCLEOTIDE SEQUENCE [LARGE SCALE GENOMIC DNA]</scope>
</reference>
<evidence type="ECO:0000259" key="3">
    <source>
        <dbReference type="Pfam" id="PF04548"/>
    </source>
</evidence>
<evidence type="ECO:0000313" key="4">
    <source>
        <dbReference type="EMBL" id="GBG28930.1"/>
    </source>
</evidence>
<dbReference type="GO" id="GO:0005525">
    <property type="term" value="F:GTP binding"/>
    <property type="evidence" value="ECO:0007669"/>
    <property type="project" value="InterPro"/>
</dbReference>
<dbReference type="Pfam" id="PF04548">
    <property type="entry name" value="AIG1"/>
    <property type="match status" value="1"/>
</dbReference>
<accession>A0A2R5GD71</accession>
<proteinExistence type="predicted"/>
<evidence type="ECO:0000313" key="5">
    <source>
        <dbReference type="Proteomes" id="UP000241890"/>
    </source>
</evidence>
<dbReference type="Gene3D" id="3.40.50.300">
    <property type="entry name" value="P-loop containing nucleotide triphosphate hydrolases"/>
    <property type="match status" value="1"/>
</dbReference>
<dbReference type="OrthoDB" id="8954335at2759"/>
<gene>
    <name evidence="4" type="ORF">FCC1311_051512</name>
</gene>
<evidence type="ECO:0000256" key="2">
    <source>
        <dbReference type="SAM" id="MobiDB-lite"/>
    </source>
</evidence>
<dbReference type="InParanoid" id="A0A2R5GD71"/>
<keyword evidence="5" id="KW-1185">Reference proteome</keyword>
<feature type="compositionally biased region" description="Basic and acidic residues" evidence="2">
    <location>
        <begin position="48"/>
        <end position="57"/>
    </location>
</feature>
<dbReference type="InterPro" id="IPR006703">
    <property type="entry name" value="G_AIG1"/>
</dbReference>
<sequence>MWFTDSAPLVRRPQQDPLAAGAHRDERDLVGPRGEDNAADLAQGARAGEPRGGEEGALRVDAPAAALEVHLQEQGPEQIGDIAQTTLETILRFYEKRSEGASVREASNVLLAKDPAQIAVAAARLGTGEVIEALEAVAAEGTEGNEANSKGGASAYEFQFPTPHTTTITKDNNHREVKGEGTSLLASNEGALASEPPLAPEQQRPTFTSLREQSSSARGRTGDVSTGRRFSEATACSEATANEDPEETEETRVFGEILEKMTSEPTGCPSAADPKTVTKPRANESEAEAVSATCKDIDAGVGDGEPASCADAQADAEESKDEEDEVAALERRIDNLTRQVQELDLLPEGSLSLRAMETVKVELQKAKYERDQLLLARKNAGKKLAFNLIVVGCTGQGKSSSLNMLLNRNVCRVSGAQAQGTRGCQMNDGYISDDHFVSFIDTQGLGADTSVTDTELLSKIMMSTESISKLRIINNVLISFDTNTRATPATMANELTLMELFGEMRQSCFLVFTKWNTNAVQVEWNTPLRKWCRRWRRADTIEEITEDPPSYADMYAAYTRYILEAMNNDEDAGAFSKMGTFLSFFEARVVWAYNLDMLQIQDLEDGELEPHIVKLYHHYREKAIQCLRQGSTEVPVSQISFLKEDSDTLSRVATRLVEARDKKISQLEHIGLDVEKRKEMCNLFTDMAHTHCEKISAENYSAPPGDSTHMDQIASLAGFSPKSTQVGCTIS</sequence>
<dbReference type="SUPFAM" id="SSF52540">
    <property type="entry name" value="P-loop containing nucleoside triphosphate hydrolases"/>
    <property type="match status" value="1"/>
</dbReference>
<organism evidence="4 5">
    <name type="scientific">Hondaea fermentalgiana</name>
    <dbReference type="NCBI Taxonomy" id="2315210"/>
    <lineage>
        <taxon>Eukaryota</taxon>
        <taxon>Sar</taxon>
        <taxon>Stramenopiles</taxon>
        <taxon>Bigyra</taxon>
        <taxon>Labyrinthulomycetes</taxon>
        <taxon>Thraustochytrida</taxon>
        <taxon>Thraustochytriidae</taxon>
        <taxon>Hondaea</taxon>
    </lineage>
</organism>
<comment type="caution">
    <text evidence="4">The sequence shown here is derived from an EMBL/GenBank/DDBJ whole genome shotgun (WGS) entry which is preliminary data.</text>
</comment>
<feature type="compositionally biased region" description="Acidic residues" evidence="2">
    <location>
        <begin position="314"/>
        <end position="325"/>
    </location>
</feature>
<dbReference type="AlphaFoldDB" id="A0A2R5GD71"/>
<feature type="compositionally biased region" description="Basic and acidic residues" evidence="2">
    <location>
        <begin position="22"/>
        <end position="36"/>
    </location>
</feature>
<name>A0A2R5GD71_9STRA</name>
<protein>
    <submittedName>
        <fullName evidence="4">Immune-associated nucleotide-binding protein 7</fullName>
    </submittedName>
</protein>
<feature type="region of interest" description="Disordered" evidence="2">
    <location>
        <begin position="263"/>
        <end position="325"/>
    </location>
</feature>
<dbReference type="Proteomes" id="UP000241890">
    <property type="component" value="Unassembled WGS sequence"/>
</dbReference>
<dbReference type="InterPro" id="IPR027417">
    <property type="entry name" value="P-loop_NTPase"/>
</dbReference>
<feature type="region of interest" description="Disordered" evidence="2">
    <location>
        <begin position="191"/>
        <end position="250"/>
    </location>
</feature>
<keyword evidence="1" id="KW-0547">Nucleotide-binding</keyword>
<evidence type="ECO:0000256" key="1">
    <source>
        <dbReference type="ARBA" id="ARBA00022741"/>
    </source>
</evidence>
<feature type="region of interest" description="Disordered" evidence="2">
    <location>
        <begin position="1"/>
        <end position="57"/>
    </location>
</feature>